<dbReference type="Proteomes" id="UP000031866">
    <property type="component" value="Chromosome"/>
</dbReference>
<dbReference type="OrthoDB" id="266913at2"/>
<dbReference type="AlphaFoldDB" id="A0A0B5QGG1"/>
<gene>
    <name evidence="1" type="ORF">LF65_04916</name>
</gene>
<dbReference type="EMBL" id="CP010086">
    <property type="protein sequence ID" value="AJH01445.1"/>
    <property type="molecule type" value="Genomic_DNA"/>
</dbReference>
<proteinExistence type="predicted"/>
<dbReference type="KEGG" id="cbei:LF65_04916"/>
<evidence type="ECO:0000313" key="2">
    <source>
        <dbReference type="Proteomes" id="UP000031866"/>
    </source>
</evidence>
<accession>A0A0B5QGG1</accession>
<dbReference type="RefSeq" id="WP_052482994.1">
    <property type="nucleotide sequence ID" value="NZ_CP010086.2"/>
</dbReference>
<evidence type="ECO:0000313" key="1">
    <source>
        <dbReference type="EMBL" id="AJH01445.1"/>
    </source>
</evidence>
<organism evidence="1 2">
    <name type="scientific">Clostridium beijerinckii</name>
    <name type="common">Clostridium MP</name>
    <dbReference type="NCBI Taxonomy" id="1520"/>
    <lineage>
        <taxon>Bacteria</taxon>
        <taxon>Bacillati</taxon>
        <taxon>Bacillota</taxon>
        <taxon>Clostridia</taxon>
        <taxon>Eubacteriales</taxon>
        <taxon>Clostridiaceae</taxon>
        <taxon>Clostridium</taxon>
    </lineage>
</organism>
<protein>
    <submittedName>
        <fullName evidence="1">Uncharacterized protein</fullName>
    </submittedName>
</protein>
<reference evidence="2" key="1">
    <citation type="submission" date="2014-12" db="EMBL/GenBank/DDBJ databases">
        <title>Genome sequence of Clostridium beijerinckii strain 59B.</title>
        <authorList>
            <person name="Little G.T."/>
            <person name="Minton N.P."/>
        </authorList>
    </citation>
    <scope>NUCLEOTIDE SEQUENCE [LARGE SCALE GENOMIC DNA]</scope>
    <source>
        <strain evidence="2">59B</strain>
    </source>
</reference>
<sequence>MICEQESKDMITYAMNVLRNEDEVAELRILDSGKGTISGYFIDEDVLAQTALKYNGQTGVYVTLNPVKKALLARAENRAIIRAKQTTSDSDIECRRWIMIDLDPVRPSGISSNDEEHDSAINMAKEIMKYLNEQGWPEPVLADSGNGAHLLYYIDLPNDEYSCQLVKKILNVLDIKFSDNVVQVDTTTYNASRILKLYGTVACKGDNTAERPHRSSMILECPEEISDVPIELLEELSEQLPKIEEPKKKRGKKDSNDISNIDEWLKENKIAIAFKGRWQNKGTKYVLEICPWNHNHTNRSAFIIKFDDGGIVAGCLHNSCRSENWHTLKKLFGSDTEEIENNKALEGEKQADILIRLGSESKFFKNDMDDAFVAIEINGHTELCKVKGRQYKMWLTMKYYTETGKAPSTDAMNQALGIMEMKALFSGEQRELQLRVAELDGTIYYDLADKDWRVVKIDSDGCKILEKPPILFVRNKNMKSQVQPDFDGDIKLLLKHIRIKNPTEQILYLVYVVSCFVPSIPHPVLVFCGEKGAAKTTGLRMTRSVIDPAVRDLLIMPNGIQDLALALANNYMPCFDNLDTLSSDKSDLLCTASTGGGFSKRTLFTDDDETILSFKRCVGMNGINVVVTRADLLDRSIIEELERIDESERKEEKEIWKDFEADMPQIVGGALNTLSKAMSIYPNVKLNRLARMADFTRWGYAIAEALGIGGEAFLDAYFSNQNKSNEEAISSHPVASAIVALMKSTTNWNGTVAELLGTLERVAEREKINTHVKVWPNAAHILSRRLKEVQSNLKQVGITFDIRHMGTAKVININRSENMTIGLNDSNTSTESLNQTTMLRRYTPEQIEDVSEDDE</sequence>
<dbReference type="STRING" id="1520.LF65_04916"/>
<name>A0A0B5QGG1_CLOBE</name>